<feature type="compositionally biased region" description="Basic and acidic residues" evidence="1">
    <location>
        <begin position="171"/>
        <end position="181"/>
    </location>
</feature>
<reference evidence="2 3" key="1">
    <citation type="journal article" date="2018" name="MBio">
        <title>Comparative Genomics Reveals the Core Gene Toolbox for the Fungus-Insect Symbiosis.</title>
        <authorList>
            <person name="Wang Y."/>
            <person name="Stata M."/>
            <person name="Wang W."/>
            <person name="Stajich J.E."/>
            <person name="White M.M."/>
            <person name="Moncalvo J.M."/>
        </authorList>
    </citation>
    <scope>NUCLEOTIDE SEQUENCE [LARGE SCALE GENOMIC DNA]</scope>
    <source>
        <strain evidence="2 3">SWE-8-4</strain>
    </source>
</reference>
<protein>
    <submittedName>
        <fullName evidence="2">Uncharacterized protein</fullName>
    </submittedName>
</protein>
<feature type="region of interest" description="Disordered" evidence="1">
    <location>
        <begin position="150"/>
        <end position="181"/>
    </location>
</feature>
<feature type="compositionally biased region" description="Polar residues" evidence="1">
    <location>
        <begin position="154"/>
        <end position="170"/>
    </location>
</feature>
<evidence type="ECO:0000256" key="1">
    <source>
        <dbReference type="SAM" id="MobiDB-lite"/>
    </source>
</evidence>
<name>A0A2T9Y2H9_9FUNG</name>
<keyword evidence="3" id="KW-1185">Reference proteome</keyword>
<gene>
    <name evidence="2" type="ORF">BB561_006697</name>
</gene>
<dbReference type="AlphaFoldDB" id="A0A2T9Y2H9"/>
<proteinExistence type="predicted"/>
<accession>A0A2T9Y2H9</accession>
<comment type="caution">
    <text evidence="2">The sequence shown here is derived from an EMBL/GenBank/DDBJ whole genome shotgun (WGS) entry which is preliminary data.</text>
</comment>
<organism evidence="2 3">
    <name type="scientific">Smittium simulii</name>
    <dbReference type="NCBI Taxonomy" id="133385"/>
    <lineage>
        <taxon>Eukaryota</taxon>
        <taxon>Fungi</taxon>
        <taxon>Fungi incertae sedis</taxon>
        <taxon>Zoopagomycota</taxon>
        <taxon>Kickxellomycotina</taxon>
        <taxon>Harpellomycetes</taxon>
        <taxon>Harpellales</taxon>
        <taxon>Legeriomycetaceae</taxon>
        <taxon>Smittium</taxon>
    </lineage>
</organism>
<evidence type="ECO:0000313" key="2">
    <source>
        <dbReference type="EMBL" id="PVU86464.1"/>
    </source>
</evidence>
<evidence type="ECO:0000313" key="3">
    <source>
        <dbReference type="Proteomes" id="UP000245383"/>
    </source>
</evidence>
<dbReference type="Proteomes" id="UP000245383">
    <property type="component" value="Unassembled WGS sequence"/>
</dbReference>
<sequence length="181" mass="20653">MGRKQHGIQQTQAMVVQDSECDDPHKLFRAPMVEVESYSGFLEEIPSLKSDFFKSPIPEFAHLMQELLSDLASNITQTRIKNLHKSIELTGRVLTKNKSRKIRPFCPRQHTEFGTAPTAVQNSQNATSYTANNAQAAQSRQTLRVLRRLDKTNRQQMDQKNSQEGIQHSVQESEFREVKGV</sequence>
<dbReference type="EMBL" id="MBFR01000665">
    <property type="protein sequence ID" value="PVU86464.1"/>
    <property type="molecule type" value="Genomic_DNA"/>
</dbReference>